<dbReference type="Gene3D" id="6.10.140.2220">
    <property type="match status" value="1"/>
</dbReference>
<evidence type="ECO:0000259" key="5">
    <source>
        <dbReference type="PROSITE" id="PS50865"/>
    </source>
</evidence>
<sequence>MHASLRLNNISRLPEPTQTLATSAANGSTDDLKKLLNLIPDSPHADLRLFLPAFYANLDVDDIPDLRRQLNTDSGELSTHISCAVLAVKGLAELQEHLVSRACSEVWSTIWTWIQFLEECEQRRPSESRNQQLIITTILSLRRDPETALTIKNTPGVRAVFTKGWVAAVDDPNTPRELMIELCKFVVEDMNAQDPRNSQELIEGAGGVDGLAALIVKHIRRAIPQTDYTLDPHDGLALLAAYEILQKGPLAHSLANHGIVKAVSTALCALCGPEMVMTEQMIPLSVGTIMTHIAEFPGYPWVQEGLDSGLLRGVVLCASRRMPLIDLALYALFRETLPRALVYHSTLSSLRAAIDDAQPFTNTEAFRRSTLFDEWNTFVALAEERLAVMEKFDRGEIGQTRACDHLECGAIRTDDTLLRCGACRSAFYCSQACQAADWSAGHRKACRTYLKRENEECTHLSFRDHTFLRALVHHDYDAARAEVLVRQAGFLRAHPAPGALGVVAFDYRRGRPQIEVGPAAAAADPAERGARAVRSGGRVEIHVVLVSEGGQRSRGHFVPFRSSDGRVQERVAAIAASEGMVTAEVVENDGVLALEVARTH</sequence>
<evidence type="ECO:0000256" key="1">
    <source>
        <dbReference type="ARBA" id="ARBA00022723"/>
    </source>
</evidence>
<dbReference type="GO" id="GO:0008270">
    <property type="term" value="F:zinc ion binding"/>
    <property type="evidence" value="ECO:0007669"/>
    <property type="project" value="UniProtKB-KW"/>
</dbReference>
<dbReference type="EMBL" id="JARJLG010000195">
    <property type="protein sequence ID" value="KAJ7729835.1"/>
    <property type="molecule type" value="Genomic_DNA"/>
</dbReference>
<keyword evidence="3" id="KW-0862">Zinc</keyword>
<evidence type="ECO:0000256" key="2">
    <source>
        <dbReference type="ARBA" id="ARBA00022771"/>
    </source>
</evidence>
<keyword evidence="1" id="KW-0479">Metal-binding</keyword>
<reference evidence="6" key="1">
    <citation type="submission" date="2023-03" db="EMBL/GenBank/DDBJ databases">
        <title>Massive genome expansion in bonnet fungi (Mycena s.s.) driven by repeated elements and novel gene families across ecological guilds.</title>
        <authorList>
            <consortium name="Lawrence Berkeley National Laboratory"/>
            <person name="Harder C.B."/>
            <person name="Miyauchi S."/>
            <person name="Viragh M."/>
            <person name="Kuo A."/>
            <person name="Thoen E."/>
            <person name="Andreopoulos B."/>
            <person name="Lu D."/>
            <person name="Skrede I."/>
            <person name="Drula E."/>
            <person name="Henrissat B."/>
            <person name="Morin E."/>
            <person name="Kohler A."/>
            <person name="Barry K."/>
            <person name="LaButti K."/>
            <person name="Morin E."/>
            <person name="Salamov A."/>
            <person name="Lipzen A."/>
            <person name="Mereny Z."/>
            <person name="Hegedus B."/>
            <person name="Baldrian P."/>
            <person name="Stursova M."/>
            <person name="Weitz H."/>
            <person name="Taylor A."/>
            <person name="Grigoriev I.V."/>
            <person name="Nagy L.G."/>
            <person name="Martin F."/>
            <person name="Kauserud H."/>
        </authorList>
    </citation>
    <scope>NUCLEOTIDE SEQUENCE</scope>
    <source>
        <strain evidence="6">CBHHK188m</strain>
    </source>
</reference>
<name>A0AAD7HWB9_9AGAR</name>
<comment type="caution">
    <text evidence="6">The sequence shown here is derived from an EMBL/GenBank/DDBJ whole genome shotgun (WGS) entry which is preliminary data.</text>
</comment>
<proteinExistence type="predicted"/>
<evidence type="ECO:0000313" key="7">
    <source>
        <dbReference type="Proteomes" id="UP001215280"/>
    </source>
</evidence>
<dbReference type="SUPFAM" id="SSF144232">
    <property type="entry name" value="HIT/MYND zinc finger-like"/>
    <property type="match status" value="1"/>
</dbReference>
<accession>A0AAD7HWB9</accession>
<dbReference type="AlphaFoldDB" id="A0AAD7HWB9"/>
<dbReference type="InterPro" id="IPR002893">
    <property type="entry name" value="Znf_MYND"/>
</dbReference>
<dbReference type="Pfam" id="PF01753">
    <property type="entry name" value="zf-MYND"/>
    <property type="match status" value="1"/>
</dbReference>
<gene>
    <name evidence="6" type="ORF">DFH07DRAFT_1066103</name>
</gene>
<organism evidence="6 7">
    <name type="scientific">Mycena maculata</name>
    <dbReference type="NCBI Taxonomy" id="230809"/>
    <lineage>
        <taxon>Eukaryota</taxon>
        <taxon>Fungi</taxon>
        <taxon>Dikarya</taxon>
        <taxon>Basidiomycota</taxon>
        <taxon>Agaricomycotina</taxon>
        <taxon>Agaricomycetes</taxon>
        <taxon>Agaricomycetidae</taxon>
        <taxon>Agaricales</taxon>
        <taxon>Marasmiineae</taxon>
        <taxon>Mycenaceae</taxon>
        <taxon>Mycena</taxon>
    </lineage>
</organism>
<feature type="domain" description="MYND-type" evidence="5">
    <location>
        <begin position="405"/>
        <end position="446"/>
    </location>
</feature>
<dbReference type="PROSITE" id="PS50865">
    <property type="entry name" value="ZF_MYND_2"/>
    <property type="match status" value="1"/>
</dbReference>
<evidence type="ECO:0000256" key="3">
    <source>
        <dbReference type="ARBA" id="ARBA00022833"/>
    </source>
</evidence>
<protein>
    <recommendedName>
        <fullName evidence="5">MYND-type domain-containing protein</fullName>
    </recommendedName>
</protein>
<dbReference type="Proteomes" id="UP001215280">
    <property type="component" value="Unassembled WGS sequence"/>
</dbReference>
<keyword evidence="7" id="KW-1185">Reference proteome</keyword>
<keyword evidence="2 4" id="KW-0863">Zinc-finger</keyword>
<evidence type="ECO:0000313" key="6">
    <source>
        <dbReference type="EMBL" id="KAJ7729835.1"/>
    </source>
</evidence>
<evidence type="ECO:0000256" key="4">
    <source>
        <dbReference type="PROSITE-ProRule" id="PRU00134"/>
    </source>
</evidence>